<feature type="region of interest" description="Disordered" evidence="1">
    <location>
        <begin position="250"/>
        <end position="282"/>
    </location>
</feature>
<proteinExistence type="predicted"/>
<organism evidence="2">
    <name type="scientific">Pararge aegeria</name>
    <name type="common">speckled wood butterfly</name>
    <dbReference type="NCBI Taxonomy" id="116150"/>
    <lineage>
        <taxon>Eukaryota</taxon>
        <taxon>Metazoa</taxon>
        <taxon>Ecdysozoa</taxon>
        <taxon>Arthropoda</taxon>
        <taxon>Hexapoda</taxon>
        <taxon>Insecta</taxon>
        <taxon>Pterygota</taxon>
        <taxon>Neoptera</taxon>
        <taxon>Endopterygota</taxon>
        <taxon>Lepidoptera</taxon>
        <taxon>Glossata</taxon>
        <taxon>Ditrysia</taxon>
        <taxon>Papilionoidea</taxon>
        <taxon>Nymphalidae</taxon>
        <taxon>Satyrinae</taxon>
        <taxon>Satyrini</taxon>
        <taxon>Parargina</taxon>
        <taxon>Pararge</taxon>
    </lineage>
</organism>
<reference evidence="2" key="2">
    <citation type="submission" date="2013-05" db="EMBL/GenBank/DDBJ databases">
        <authorList>
            <person name="Carter J.-M."/>
            <person name="Baker S.C."/>
            <person name="Pink R."/>
            <person name="Carter D.R.F."/>
            <person name="Collins A."/>
            <person name="Tomlin J."/>
            <person name="Gibbs M."/>
            <person name="Breuker C.J."/>
        </authorList>
    </citation>
    <scope>NUCLEOTIDE SEQUENCE</scope>
    <source>
        <tissue evidence="2">Ovary</tissue>
    </source>
</reference>
<feature type="compositionally biased region" description="Low complexity" evidence="1">
    <location>
        <begin position="158"/>
        <end position="173"/>
    </location>
</feature>
<feature type="compositionally biased region" description="Polar residues" evidence="1">
    <location>
        <begin position="419"/>
        <end position="438"/>
    </location>
</feature>
<sequence>MLGFASGGKKPVKGAGYRNRTTSQSHTFNYGNMSTESSEWTSDTGSEMIVPQRHCSMKRRTRKYLKPRSARILSLEEEGGLFVMYGRKVYPVVQKGKLVKNYVTYTQEDDVEETFWKMKYVEEKKKTDELTKMLNDAKVDKPSSKVGESSSKQEDSSRVSPVQPTTTPTSKSSAHSRQEDTHNQVETKTDSVTIPAVQVQAANPNPEQQRKTVRIKFIKKNQEVELEGHWSQLNPVLDHVAQLFQKESETISISSSSSKKEESPAGEPLVESGKSTPTDEIVQKVNQREIEIAQEIEKYYKQENIAAENPAELELNVTKRKGRQIKSPSASSSIAKRAKLDVEAKANETAEKASAAEDITTKTRRTRASTNSLSETNQTSSSEANQTYIRTRRSTSRISQDKTATKQDEEVRYKFPSPALSTRKSYANKAQSKVAKNTQQRKSK</sequence>
<evidence type="ECO:0000313" key="2">
    <source>
        <dbReference type="EMBL" id="JAA87191.1"/>
    </source>
</evidence>
<protein>
    <submittedName>
        <fullName evidence="2">Uncharacterized protein</fullName>
    </submittedName>
</protein>
<reference evidence="2" key="1">
    <citation type="journal article" date="2013" name="BMC Genomics">
        <title>Unscrambling butterfly oogenesis.</title>
        <authorList>
            <person name="Carter J.M."/>
            <person name="Baker S.C."/>
            <person name="Pink R."/>
            <person name="Carter D.R."/>
            <person name="Collins A."/>
            <person name="Tomlin J."/>
            <person name="Gibbs M."/>
            <person name="Breuker C.J."/>
        </authorList>
    </citation>
    <scope>NUCLEOTIDE SEQUENCE</scope>
    <source>
        <tissue evidence="2">Ovary</tissue>
    </source>
</reference>
<feature type="compositionally biased region" description="Basic and acidic residues" evidence="1">
    <location>
        <begin position="176"/>
        <end position="189"/>
    </location>
</feature>
<feature type="compositionally biased region" description="Basic and acidic residues" evidence="1">
    <location>
        <begin position="134"/>
        <end position="143"/>
    </location>
</feature>
<evidence type="ECO:0000256" key="1">
    <source>
        <dbReference type="SAM" id="MobiDB-lite"/>
    </source>
</evidence>
<dbReference type="EMBL" id="GAIX01005369">
    <property type="protein sequence ID" value="JAA87191.1"/>
    <property type="molecule type" value="Transcribed_RNA"/>
</dbReference>
<feature type="compositionally biased region" description="Polar residues" evidence="1">
    <location>
        <begin position="19"/>
        <end position="45"/>
    </location>
</feature>
<feature type="compositionally biased region" description="Low complexity" evidence="1">
    <location>
        <begin position="326"/>
        <end position="335"/>
    </location>
</feature>
<feature type="compositionally biased region" description="Polar residues" evidence="1">
    <location>
        <begin position="368"/>
        <end position="388"/>
    </location>
</feature>
<feature type="region of interest" description="Disordered" evidence="1">
    <location>
        <begin position="307"/>
        <end position="444"/>
    </location>
</feature>
<feature type="non-terminal residue" evidence="2">
    <location>
        <position position="444"/>
    </location>
</feature>
<feature type="compositionally biased region" description="Basic and acidic residues" evidence="1">
    <location>
        <begin position="399"/>
        <end position="413"/>
    </location>
</feature>
<accession>S4P5Q2</accession>
<feature type="region of interest" description="Disordered" evidence="1">
    <location>
        <begin position="134"/>
        <end position="209"/>
    </location>
</feature>
<name>S4P5Q2_9NEOP</name>
<feature type="compositionally biased region" description="Basic and acidic residues" evidence="1">
    <location>
        <begin position="338"/>
        <end position="361"/>
    </location>
</feature>
<feature type="region of interest" description="Disordered" evidence="1">
    <location>
        <begin position="1"/>
        <end position="45"/>
    </location>
</feature>
<dbReference type="AlphaFoldDB" id="S4P5Q2"/>